<dbReference type="RefSeq" id="WP_193735078.1">
    <property type="nucleotide sequence ID" value="NZ_CP063304.1"/>
</dbReference>
<feature type="domain" description="Endoribonuclease L-PSP/chorismate mutase-like" evidence="1">
    <location>
        <begin position="11"/>
        <end position="140"/>
    </location>
</feature>
<organism evidence="2 3">
    <name type="scientific">Blautia liquoris</name>
    <dbReference type="NCBI Taxonomy" id="2779518"/>
    <lineage>
        <taxon>Bacteria</taxon>
        <taxon>Bacillati</taxon>
        <taxon>Bacillota</taxon>
        <taxon>Clostridia</taxon>
        <taxon>Lachnospirales</taxon>
        <taxon>Lachnospiraceae</taxon>
        <taxon>Blautia</taxon>
    </lineage>
</organism>
<evidence type="ECO:0000313" key="3">
    <source>
        <dbReference type="Proteomes" id="UP000593601"/>
    </source>
</evidence>
<dbReference type="EMBL" id="CP063304">
    <property type="protein sequence ID" value="QOV18716.1"/>
    <property type="molecule type" value="Genomic_DNA"/>
</dbReference>
<reference evidence="2 3" key="1">
    <citation type="submission" date="2020-10" db="EMBL/GenBank/DDBJ databases">
        <title>Blautia liquoris sp.nov., isolated from the mud in a fermentation cellar used for the production of Chinese strong-flavoured liquor.</title>
        <authorList>
            <person name="Lu L."/>
        </authorList>
    </citation>
    <scope>NUCLEOTIDE SEQUENCE [LARGE SCALE GENOMIC DNA]</scope>
    <source>
        <strain evidence="2 3">LZLJ-3</strain>
    </source>
</reference>
<accession>A0A7M2REH2</accession>
<name>A0A7M2REH2_9FIRM</name>
<evidence type="ECO:0000313" key="2">
    <source>
        <dbReference type="EMBL" id="QOV18716.1"/>
    </source>
</evidence>
<dbReference type="Proteomes" id="UP000593601">
    <property type="component" value="Chromosome"/>
</dbReference>
<dbReference type="CDD" id="cd02199">
    <property type="entry name" value="YjgF_YER057c_UK114_like_1"/>
    <property type="match status" value="1"/>
</dbReference>
<dbReference type="InterPro" id="IPR013813">
    <property type="entry name" value="Endoribo_LPSP/chorism_mut-like"/>
</dbReference>
<dbReference type="Pfam" id="PF14588">
    <property type="entry name" value="YjgF_endoribonc"/>
    <property type="match status" value="1"/>
</dbReference>
<evidence type="ECO:0000259" key="1">
    <source>
        <dbReference type="Pfam" id="PF14588"/>
    </source>
</evidence>
<dbReference type="SUPFAM" id="SSF55298">
    <property type="entry name" value="YjgF-like"/>
    <property type="match status" value="1"/>
</dbReference>
<proteinExistence type="predicted"/>
<dbReference type="PANTHER" id="PTHR43760:SF1">
    <property type="entry name" value="ENDORIBONUCLEASE L-PSP_CHORISMATE MUTASE-LIKE DOMAIN-CONTAINING PROTEIN"/>
    <property type="match status" value="1"/>
</dbReference>
<protein>
    <submittedName>
        <fullName evidence="2">RidA family protein</fullName>
    </submittedName>
</protein>
<sequence>MSNIYEKMKELGIKLPEAPAKGGIYSPAKRFDKNLVYISGCGPVIDKPVTGVLGKDFTKEEGLEISRNSMLNVLSVLESEIGDLNKVKQPVKILTFVASDNSFYEQPFVANGGSQLLVDLFGIEKAPSRSAIGINVLPGNIPVETEAIFELTEE</sequence>
<gene>
    <name evidence="2" type="ORF">INP51_11975</name>
</gene>
<dbReference type="PANTHER" id="PTHR43760">
    <property type="entry name" value="ENDORIBONUCLEASE-RELATED"/>
    <property type="match status" value="1"/>
</dbReference>
<dbReference type="Gene3D" id="3.30.1330.40">
    <property type="entry name" value="RutC-like"/>
    <property type="match status" value="1"/>
</dbReference>
<dbReference type="InterPro" id="IPR035959">
    <property type="entry name" value="RutC-like_sf"/>
</dbReference>
<keyword evidence="3" id="KW-1185">Reference proteome</keyword>
<dbReference type="AlphaFoldDB" id="A0A7M2REH2"/>
<dbReference type="KEGG" id="bliq:INP51_11975"/>